<dbReference type="InterPro" id="IPR002539">
    <property type="entry name" value="MaoC-like_dom"/>
</dbReference>
<name>A0A7Y5Z343_9PSED</name>
<dbReference type="RefSeq" id="WP_175362066.1">
    <property type="nucleotide sequence ID" value="NZ_JABFMR010000004.1"/>
</dbReference>
<sequence length="177" mass="20093">MTHTTLFWEDFKPGTTWTASRPEAMSEEEIIAFALEYDPLDMHIDPEQARNSPLGVHCASGIQTFAIVQRLMCEVLYLRTRVVAGGQFDKFRLLSPVLPGDVISIVAKVRTSTSHPRRNDRGWVILRVEVFTEHARKVLTYEVSVLIMRRGSDLIEPDTSPARWTARPDLQASLSQK</sequence>
<comment type="caution">
    <text evidence="2">The sequence shown here is derived from an EMBL/GenBank/DDBJ whole genome shotgun (WGS) entry which is preliminary data.</text>
</comment>
<dbReference type="EMBL" id="JABFMR010000004">
    <property type="protein sequence ID" value="NUT86160.1"/>
    <property type="molecule type" value="Genomic_DNA"/>
</dbReference>
<evidence type="ECO:0000313" key="2">
    <source>
        <dbReference type="EMBL" id="NUT86160.1"/>
    </source>
</evidence>
<dbReference type="Gene3D" id="3.10.129.10">
    <property type="entry name" value="Hotdog Thioesterase"/>
    <property type="match status" value="1"/>
</dbReference>
<dbReference type="SUPFAM" id="SSF54637">
    <property type="entry name" value="Thioesterase/thiol ester dehydrase-isomerase"/>
    <property type="match status" value="1"/>
</dbReference>
<dbReference type="Pfam" id="PF01575">
    <property type="entry name" value="MaoC_dehydratas"/>
    <property type="match status" value="1"/>
</dbReference>
<dbReference type="PANTHER" id="PTHR43664">
    <property type="entry name" value="MONOAMINE OXIDASE-RELATED"/>
    <property type="match status" value="1"/>
</dbReference>
<evidence type="ECO:0000259" key="1">
    <source>
        <dbReference type="Pfam" id="PF01575"/>
    </source>
</evidence>
<protein>
    <recommendedName>
        <fullName evidence="1">MaoC-like domain-containing protein</fullName>
    </recommendedName>
</protein>
<dbReference type="InterPro" id="IPR029069">
    <property type="entry name" value="HotDog_dom_sf"/>
</dbReference>
<reference evidence="2 3" key="1">
    <citation type="journal article" date="2020" name="Front. Plant Sci.">
        <title>Isolation of Rhizosphere Bacteria That Improve Quality and Water Stress Tolerance in Greenhouse Ornamentals.</title>
        <authorList>
            <person name="Nordstedt N.P."/>
            <person name="Jones M.L."/>
        </authorList>
    </citation>
    <scope>NUCLEOTIDE SEQUENCE [LARGE SCALE GENOMIC DNA]</scope>
    <source>
        <strain evidence="2 3">C7D2</strain>
    </source>
</reference>
<accession>A0A7Y5Z343</accession>
<evidence type="ECO:0000313" key="3">
    <source>
        <dbReference type="Proteomes" id="UP000536720"/>
    </source>
</evidence>
<feature type="domain" description="MaoC-like" evidence="1">
    <location>
        <begin position="13"/>
        <end position="113"/>
    </location>
</feature>
<dbReference type="AlphaFoldDB" id="A0A7Y5Z343"/>
<dbReference type="Proteomes" id="UP000536720">
    <property type="component" value="Unassembled WGS sequence"/>
</dbReference>
<organism evidence="2 3">
    <name type="scientific">Pseudomonas corrugata</name>
    <dbReference type="NCBI Taxonomy" id="47879"/>
    <lineage>
        <taxon>Bacteria</taxon>
        <taxon>Pseudomonadati</taxon>
        <taxon>Pseudomonadota</taxon>
        <taxon>Gammaproteobacteria</taxon>
        <taxon>Pseudomonadales</taxon>
        <taxon>Pseudomonadaceae</taxon>
        <taxon>Pseudomonas</taxon>
    </lineage>
</organism>
<proteinExistence type="predicted"/>
<dbReference type="PANTHER" id="PTHR43664:SF1">
    <property type="entry name" value="BETA-METHYLMALYL-COA DEHYDRATASE"/>
    <property type="match status" value="1"/>
</dbReference>
<dbReference type="InterPro" id="IPR052342">
    <property type="entry name" value="MCH/BMMD"/>
</dbReference>
<gene>
    <name evidence="2" type="ORF">HNO91_07005</name>
</gene>